<dbReference type="Proteomes" id="UP000033636">
    <property type="component" value="Unassembled WGS sequence"/>
</dbReference>
<evidence type="ECO:0000313" key="2">
    <source>
        <dbReference type="Proteomes" id="UP000033636"/>
    </source>
</evidence>
<dbReference type="EMBL" id="JZWT02000013">
    <property type="protein sequence ID" value="MFB6490746.1"/>
    <property type="molecule type" value="Genomic_DNA"/>
</dbReference>
<name>A0ACC6V1A9_9CREN</name>
<evidence type="ECO:0000313" key="1">
    <source>
        <dbReference type="EMBL" id="MFB6490746.1"/>
    </source>
</evidence>
<gene>
    <name evidence="1" type="ORF">TU35_005815</name>
</gene>
<accession>A0ACC6V1A9</accession>
<organism evidence="1 2">
    <name type="scientific">Thermoproteus sp. AZ2</name>
    <dbReference type="NCBI Taxonomy" id="1609232"/>
    <lineage>
        <taxon>Archaea</taxon>
        <taxon>Thermoproteota</taxon>
        <taxon>Thermoprotei</taxon>
        <taxon>Thermoproteales</taxon>
        <taxon>Thermoproteaceae</taxon>
        <taxon>Thermoproteus</taxon>
    </lineage>
</organism>
<proteinExistence type="predicted"/>
<protein>
    <submittedName>
        <fullName evidence="1">Uncharacterized protein</fullName>
    </submittedName>
</protein>
<comment type="caution">
    <text evidence="1">The sequence shown here is derived from an EMBL/GenBank/DDBJ whole genome shotgun (WGS) entry which is preliminary data.</text>
</comment>
<reference evidence="1" key="1">
    <citation type="submission" date="2024-07" db="EMBL/GenBank/DDBJ databases">
        <title>Metagenome and Metagenome-Assembled Genomes of Archaea from a hot spring from the geothermal field of Los Azufres, Mexico.</title>
        <authorList>
            <person name="Marin-Paredes R."/>
            <person name="Martinez-Romero E."/>
            <person name="Servin-Garciduenas L.E."/>
        </authorList>
    </citation>
    <scope>NUCLEOTIDE SEQUENCE</scope>
</reference>
<sequence>MELALERSGGFVRIRARIGDREYEAVGLRSDLPNVLGLLVSQLLRDGQPSDVVCEAVKRGLEAAQRL</sequence>